<proteinExistence type="predicted"/>
<dbReference type="InterPro" id="IPR007145">
    <property type="entry name" value="MAP65_Ase1_PRC1"/>
</dbReference>
<dbReference type="GO" id="GO:0005737">
    <property type="term" value="C:cytoplasm"/>
    <property type="evidence" value="ECO:0007669"/>
    <property type="project" value="TreeGrafter"/>
</dbReference>
<accession>A0A0A9XYC7</accession>
<dbReference type="PANTHER" id="PTHR19321">
    <property type="entry name" value="PROTEIN REGULATOR OF CYTOKINESIS 1 PRC1-RELATED"/>
    <property type="match status" value="1"/>
</dbReference>
<sequence>QYNIENLFEDIQNHVETKKDKLIQEVENKLQEHDQLQKELNLRIEQQYSPDQPLTEIIRSLDSQLEQYRKTRVERLQMLATLQEKEWELCQFLDEAPYLLQVAVPSDAQLAGIQQNLRRLQNIRIERRSTFLELKSKIKNLMESLEIGPTTDFERNALKNEDESFLLTSSNICRLEELLQTHEQTLRDREEQIDLLKSKLETIWNRISEDESHRKKFQESM</sequence>
<dbReference type="EMBL" id="GBHO01018685">
    <property type="protein sequence ID" value="JAG24919.1"/>
    <property type="molecule type" value="Transcribed_RNA"/>
</dbReference>
<evidence type="ECO:0000256" key="1">
    <source>
        <dbReference type="SAM" id="Coils"/>
    </source>
</evidence>
<gene>
    <name evidence="2" type="primary">PRC1_6</name>
    <name evidence="2" type="ORF">CM83_99233</name>
</gene>
<dbReference type="Pfam" id="PF03999">
    <property type="entry name" value="MAP65_ASE1"/>
    <property type="match status" value="1"/>
</dbReference>
<feature type="non-terminal residue" evidence="2">
    <location>
        <position position="1"/>
    </location>
</feature>
<reference evidence="2" key="1">
    <citation type="journal article" date="2014" name="PLoS ONE">
        <title>Transcriptome-Based Identification of ABC Transporters in the Western Tarnished Plant Bug Lygus hesperus.</title>
        <authorList>
            <person name="Hull J.J."/>
            <person name="Chaney K."/>
            <person name="Geib S.M."/>
            <person name="Fabrick J.A."/>
            <person name="Brent C.S."/>
            <person name="Walsh D."/>
            <person name="Lavine L.C."/>
        </authorList>
    </citation>
    <scope>NUCLEOTIDE SEQUENCE</scope>
</reference>
<organism evidence="2">
    <name type="scientific">Lygus hesperus</name>
    <name type="common">Western plant bug</name>
    <dbReference type="NCBI Taxonomy" id="30085"/>
    <lineage>
        <taxon>Eukaryota</taxon>
        <taxon>Metazoa</taxon>
        <taxon>Ecdysozoa</taxon>
        <taxon>Arthropoda</taxon>
        <taxon>Hexapoda</taxon>
        <taxon>Insecta</taxon>
        <taxon>Pterygota</taxon>
        <taxon>Neoptera</taxon>
        <taxon>Paraneoptera</taxon>
        <taxon>Hemiptera</taxon>
        <taxon>Heteroptera</taxon>
        <taxon>Panheteroptera</taxon>
        <taxon>Cimicomorpha</taxon>
        <taxon>Miridae</taxon>
        <taxon>Mirini</taxon>
        <taxon>Lygus</taxon>
    </lineage>
</organism>
<dbReference type="GO" id="GO:0008017">
    <property type="term" value="F:microtubule binding"/>
    <property type="evidence" value="ECO:0007669"/>
    <property type="project" value="InterPro"/>
</dbReference>
<reference evidence="2" key="2">
    <citation type="submission" date="2014-07" db="EMBL/GenBank/DDBJ databases">
        <authorList>
            <person name="Hull J."/>
        </authorList>
    </citation>
    <scope>NUCLEOTIDE SEQUENCE</scope>
</reference>
<keyword evidence="1" id="KW-0175">Coiled coil</keyword>
<dbReference type="AlphaFoldDB" id="A0A0A9XYC7"/>
<dbReference type="GO" id="GO:0051256">
    <property type="term" value="P:mitotic spindle midzone assembly"/>
    <property type="evidence" value="ECO:0007669"/>
    <property type="project" value="TreeGrafter"/>
</dbReference>
<protein>
    <submittedName>
        <fullName evidence="2">Protein regulator of cytokinesis 1</fullName>
    </submittedName>
</protein>
<name>A0A0A9XYC7_LYGHE</name>
<feature type="coiled-coil region" evidence="1">
    <location>
        <begin position="12"/>
        <end position="46"/>
    </location>
</feature>
<dbReference type="GO" id="GO:1990023">
    <property type="term" value="C:mitotic spindle midzone"/>
    <property type="evidence" value="ECO:0007669"/>
    <property type="project" value="TreeGrafter"/>
</dbReference>
<evidence type="ECO:0000313" key="2">
    <source>
        <dbReference type="EMBL" id="JAG24919.1"/>
    </source>
</evidence>
<dbReference type="PANTHER" id="PTHR19321:SF41">
    <property type="entry name" value="FASCETTO-RELATED"/>
    <property type="match status" value="1"/>
</dbReference>